<dbReference type="GO" id="GO:0016757">
    <property type="term" value="F:glycosyltransferase activity"/>
    <property type="evidence" value="ECO:0007669"/>
    <property type="project" value="UniProtKB-KW"/>
</dbReference>
<accession>A0ABW2Z7H7</accession>
<keyword evidence="1 3" id="KW-0808">Transferase</keyword>
<evidence type="ECO:0000256" key="1">
    <source>
        <dbReference type="ARBA" id="ARBA00022679"/>
    </source>
</evidence>
<dbReference type="Gene3D" id="3.40.50.2000">
    <property type="entry name" value="Glycogen Phosphorylase B"/>
    <property type="match status" value="2"/>
</dbReference>
<evidence type="ECO:0000313" key="3">
    <source>
        <dbReference type="EMBL" id="MFD0762127.1"/>
    </source>
</evidence>
<proteinExistence type="predicted"/>
<dbReference type="Proteomes" id="UP001597032">
    <property type="component" value="Unassembled WGS sequence"/>
</dbReference>
<protein>
    <submittedName>
        <fullName evidence="3">Glycosyltransferase family 4 protein</fullName>
        <ecNumber evidence="3">2.4.-.-</ecNumber>
    </submittedName>
</protein>
<evidence type="ECO:0000259" key="2">
    <source>
        <dbReference type="Pfam" id="PF00534"/>
    </source>
</evidence>
<keyword evidence="3" id="KW-0328">Glycosyltransferase</keyword>
<sequence>MMTSKTVFISHLPIPNPKIASWTNRYTKLIKENTRSFDYIIAPKGKEKIKSVDYCTITEPNLFTYKIVRIIPFYKHKVYWNSLKKIIIKHNKVTVHIIDNPNILFAINYYSKKNGLDNQIRIIFHMCGYSYKFDKFKKNIFYNAIDTLVVQTNSSLKLQNKQLDNVVCNVKQVYNGIDGTKFFRISKDQKQILRNKYGVQPEKMIFLWVSQDRPKKGLSIILDAWNKLIEKYLNIELFVIGCTKKGNYKNVRWLGKVKNYKLPEYYQLADFYLFSTQCHEGFGLTLGEALKCGVSCIASNITPMDEILNSELYGKLVNNPSDSKSWEDAIHKEIIKYKTNNYQNIYLKNIPENIYDYSDWSKEILNI</sequence>
<dbReference type="EMBL" id="JBHTIC010000008">
    <property type="protein sequence ID" value="MFD0762127.1"/>
    <property type="molecule type" value="Genomic_DNA"/>
</dbReference>
<dbReference type="EC" id="2.4.-.-" evidence="3"/>
<dbReference type="PANTHER" id="PTHR46401">
    <property type="entry name" value="GLYCOSYLTRANSFERASE WBBK-RELATED"/>
    <property type="match status" value="1"/>
</dbReference>
<evidence type="ECO:0000313" key="4">
    <source>
        <dbReference type="Proteomes" id="UP001597032"/>
    </source>
</evidence>
<comment type="caution">
    <text evidence="3">The sequence shown here is derived from an EMBL/GenBank/DDBJ whole genome shotgun (WGS) entry which is preliminary data.</text>
</comment>
<reference evidence="4" key="1">
    <citation type="journal article" date="2019" name="Int. J. Syst. Evol. Microbiol.">
        <title>The Global Catalogue of Microorganisms (GCM) 10K type strain sequencing project: providing services to taxonomists for standard genome sequencing and annotation.</title>
        <authorList>
            <consortium name="The Broad Institute Genomics Platform"/>
            <consortium name="The Broad Institute Genome Sequencing Center for Infectious Disease"/>
            <person name="Wu L."/>
            <person name="Ma J."/>
        </authorList>
    </citation>
    <scope>NUCLEOTIDE SEQUENCE [LARGE SCALE GENOMIC DNA]</scope>
    <source>
        <strain evidence="4">CCUG 60022</strain>
    </source>
</reference>
<name>A0ABW2Z7H7_9FLAO</name>
<dbReference type="RefSeq" id="WP_386782386.1">
    <property type="nucleotide sequence ID" value="NZ_JBHTIC010000008.1"/>
</dbReference>
<gene>
    <name evidence="3" type="ORF">ACFQZW_08540</name>
</gene>
<dbReference type="SUPFAM" id="SSF53756">
    <property type="entry name" value="UDP-Glycosyltransferase/glycogen phosphorylase"/>
    <property type="match status" value="1"/>
</dbReference>
<organism evidence="3 4">
    <name type="scientific">Lutibacter aestuarii</name>
    <dbReference type="NCBI Taxonomy" id="861111"/>
    <lineage>
        <taxon>Bacteria</taxon>
        <taxon>Pseudomonadati</taxon>
        <taxon>Bacteroidota</taxon>
        <taxon>Flavobacteriia</taxon>
        <taxon>Flavobacteriales</taxon>
        <taxon>Flavobacteriaceae</taxon>
        <taxon>Lutibacter</taxon>
    </lineage>
</organism>
<dbReference type="InterPro" id="IPR001296">
    <property type="entry name" value="Glyco_trans_1"/>
</dbReference>
<dbReference type="Pfam" id="PF00534">
    <property type="entry name" value="Glycos_transf_1"/>
    <property type="match status" value="1"/>
</dbReference>
<keyword evidence="4" id="KW-1185">Reference proteome</keyword>
<dbReference type="CDD" id="cd03801">
    <property type="entry name" value="GT4_PimA-like"/>
    <property type="match status" value="1"/>
</dbReference>
<feature type="domain" description="Glycosyl transferase family 1" evidence="2">
    <location>
        <begin position="190"/>
        <end position="338"/>
    </location>
</feature>
<dbReference type="PANTHER" id="PTHR46401:SF2">
    <property type="entry name" value="GLYCOSYLTRANSFERASE WBBK-RELATED"/>
    <property type="match status" value="1"/>
</dbReference>